<dbReference type="EMBL" id="GDJX01022353">
    <property type="protein sequence ID" value="JAT45583.1"/>
    <property type="molecule type" value="Transcribed_RNA"/>
</dbReference>
<dbReference type="InterPro" id="IPR000719">
    <property type="entry name" value="Prot_kinase_dom"/>
</dbReference>
<evidence type="ECO:0000256" key="3">
    <source>
        <dbReference type="ARBA" id="ARBA00022737"/>
    </source>
</evidence>
<dbReference type="InterPro" id="IPR011009">
    <property type="entry name" value="Kinase-like_dom_sf"/>
</dbReference>
<reference evidence="11" key="1">
    <citation type="submission" date="2015-07" db="EMBL/GenBank/DDBJ databases">
        <title>Transcriptome Assembly of Anthurium amnicola.</title>
        <authorList>
            <person name="Suzuki J."/>
        </authorList>
    </citation>
    <scope>NUCLEOTIDE SEQUENCE</scope>
</reference>
<sequence>MGQCYGKGIPPSKDDGGGDGEYHPRTPHRLSPAPSANGVSPSGVGGATSVSSVKNTPTHSSSSAANPWPSPYPQASPGPWPSPFPHGGGGSSSPLPPGVSPSPARSTPRRFFRWPFPPPSPAKHIKASIARRQGPHRPRDSPIPEDGGGPGEAAEGVDTNGAGEQERPLDKSFGYAVNFGAKYEVGKEVGRGHFGHTCSARAKKGEIKGQLVAVKIISKAKMTTAISIEDVRREVKILKALSGHKNLVKFYDACEDALNVYIIMELCEGGELLDRILSRGGRYSEEDAKMIVVQILSVVAFCHLQGVVHRDLKPENFLFTSKEENAPMKLIDFGLSDFIRPEERLNDVVGSAYYVAPEVLHRSYSMEADVWSIGVITYILLCGSRPFWARTESGIFRAVLRADPNFDDSPWPSVSPEAKDFVKRLLNKDYRKRMTAAQALTHPWLRDEQRPVPLDILIYKLVKSYVRASPFKRAALKALSKALTEDELVYLRSQFKLLEPNKDGRVSLENFQMALLQNATDAMKESKVSDILNSLETLSYRRMGFEEFCAAAISPYQLEALDGWEQIASTAFEYFEQDGNRVISVEELAQELNLAPTAHSLLRDLIRRSDGKLSFLGYTKFLHGVTIRSNTRHR</sequence>
<evidence type="ECO:0000256" key="1">
    <source>
        <dbReference type="ARBA" id="ARBA00022527"/>
    </source>
</evidence>
<dbReference type="InterPro" id="IPR008271">
    <property type="entry name" value="Ser/Thr_kinase_AS"/>
</dbReference>
<dbReference type="AlphaFoldDB" id="A0A1D1XT68"/>
<feature type="compositionally biased region" description="Basic and acidic residues" evidence="8">
    <location>
        <begin position="12"/>
        <end position="24"/>
    </location>
</feature>
<dbReference type="Gene3D" id="1.10.510.10">
    <property type="entry name" value="Transferase(Phosphotransferase) domain 1"/>
    <property type="match status" value="1"/>
</dbReference>
<dbReference type="SMART" id="SM00220">
    <property type="entry name" value="S_TKc"/>
    <property type="match status" value="1"/>
</dbReference>
<feature type="domain" description="Protein kinase" evidence="9">
    <location>
        <begin position="183"/>
        <end position="445"/>
    </location>
</feature>
<feature type="compositionally biased region" description="Pro residues" evidence="8">
    <location>
        <begin position="68"/>
        <end position="84"/>
    </location>
</feature>
<dbReference type="FunFam" id="1.10.510.10:FF:001294">
    <property type="entry name" value="CDPK-related kinase 3"/>
    <property type="match status" value="1"/>
</dbReference>
<dbReference type="PANTHER" id="PTHR24349">
    <property type="entry name" value="SERINE/THREONINE-PROTEIN KINASE"/>
    <property type="match status" value="1"/>
</dbReference>
<evidence type="ECO:0000256" key="4">
    <source>
        <dbReference type="ARBA" id="ARBA00022741"/>
    </source>
</evidence>
<feature type="region of interest" description="Disordered" evidence="8">
    <location>
        <begin position="1"/>
        <end position="169"/>
    </location>
</feature>
<dbReference type="PROSITE" id="PS50222">
    <property type="entry name" value="EF_HAND_2"/>
    <property type="match status" value="1"/>
</dbReference>
<feature type="binding site" evidence="7">
    <location>
        <position position="215"/>
    </location>
    <ligand>
        <name>ATP</name>
        <dbReference type="ChEBI" id="CHEBI:30616"/>
    </ligand>
</feature>
<dbReference type="GO" id="GO:0005524">
    <property type="term" value="F:ATP binding"/>
    <property type="evidence" value="ECO:0007669"/>
    <property type="project" value="UniProtKB-UniRule"/>
</dbReference>
<feature type="compositionally biased region" description="Low complexity" evidence="8">
    <location>
        <begin position="38"/>
        <end position="53"/>
    </location>
</feature>
<dbReference type="FunFam" id="1.10.238.10:FF:000085">
    <property type="entry name" value="CDPK-related kinase 1"/>
    <property type="match status" value="1"/>
</dbReference>
<evidence type="ECO:0000256" key="7">
    <source>
        <dbReference type="PROSITE-ProRule" id="PRU10141"/>
    </source>
</evidence>
<evidence type="ECO:0000259" key="9">
    <source>
        <dbReference type="PROSITE" id="PS50011"/>
    </source>
</evidence>
<dbReference type="InterPro" id="IPR002048">
    <property type="entry name" value="EF_hand_dom"/>
</dbReference>
<accession>A0A1D1XT68</accession>
<dbReference type="Pfam" id="PF00069">
    <property type="entry name" value="Pkinase"/>
    <property type="match status" value="1"/>
</dbReference>
<dbReference type="PROSITE" id="PS00108">
    <property type="entry name" value="PROTEIN_KINASE_ST"/>
    <property type="match status" value="1"/>
</dbReference>
<organism evidence="11">
    <name type="scientific">Anthurium amnicola</name>
    <dbReference type="NCBI Taxonomy" id="1678845"/>
    <lineage>
        <taxon>Eukaryota</taxon>
        <taxon>Viridiplantae</taxon>
        <taxon>Streptophyta</taxon>
        <taxon>Embryophyta</taxon>
        <taxon>Tracheophyta</taxon>
        <taxon>Spermatophyta</taxon>
        <taxon>Magnoliopsida</taxon>
        <taxon>Liliopsida</taxon>
        <taxon>Araceae</taxon>
        <taxon>Pothoideae</taxon>
        <taxon>Potheae</taxon>
        <taxon>Anthurium</taxon>
    </lineage>
</organism>
<keyword evidence="3" id="KW-0677">Repeat</keyword>
<keyword evidence="6 7" id="KW-0067">ATP-binding</keyword>
<keyword evidence="5 11" id="KW-0418">Kinase</keyword>
<gene>
    <name evidence="11" type="primary">CRK_4</name>
    <name evidence="11" type="ORF">g.60602</name>
</gene>
<dbReference type="FunFam" id="3.30.200.20:FF:000101">
    <property type="entry name" value="CDPK-related kinase 1"/>
    <property type="match status" value="1"/>
</dbReference>
<dbReference type="PROSITE" id="PS50011">
    <property type="entry name" value="PROTEIN_KINASE_DOM"/>
    <property type="match status" value="1"/>
</dbReference>
<dbReference type="GO" id="GO:0005509">
    <property type="term" value="F:calcium ion binding"/>
    <property type="evidence" value="ECO:0007669"/>
    <property type="project" value="InterPro"/>
</dbReference>
<dbReference type="SUPFAM" id="SSF56112">
    <property type="entry name" value="Protein kinase-like (PK-like)"/>
    <property type="match status" value="1"/>
</dbReference>
<evidence type="ECO:0000256" key="8">
    <source>
        <dbReference type="SAM" id="MobiDB-lite"/>
    </source>
</evidence>
<dbReference type="Gene3D" id="3.30.200.20">
    <property type="entry name" value="Phosphorylase Kinase, domain 1"/>
    <property type="match status" value="1"/>
</dbReference>
<dbReference type="Gene3D" id="1.10.238.10">
    <property type="entry name" value="EF-hand"/>
    <property type="match status" value="2"/>
</dbReference>
<evidence type="ECO:0000256" key="6">
    <source>
        <dbReference type="ARBA" id="ARBA00022840"/>
    </source>
</evidence>
<dbReference type="InterPro" id="IPR017441">
    <property type="entry name" value="Protein_kinase_ATP_BS"/>
</dbReference>
<dbReference type="InterPro" id="IPR050205">
    <property type="entry name" value="CDPK_Ser/Thr_kinases"/>
</dbReference>
<keyword evidence="1" id="KW-0723">Serine/threonine-protein kinase</keyword>
<evidence type="ECO:0000259" key="10">
    <source>
        <dbReference type="PROSITE" id="PS50222"/>
    </source>
</evidence>
<evidence type="ECO:0000256" key="2">
    <source>
        <dbReference type="ARBA" id="ARBA00022679"/>
    </source>
</evidence>
<protein>
    <submittedName>
        <fullName evidence="11">CDPK-related protein kinase</fullName>
    </submittedName>
</protein>
<keyword evidence="2" id="KW-0808">Transferase</keyword>
<evidence type="ECO:0000256" key="5">
    <source>
        <dbReference type="ARBA" id="ARBA00022777"/>
    </source>
</evidence>
<feature type="domain" description="EF-hand" evidence="10">
    <location>
        <begin position="486"/>
        <end position="521"/>
    </location>
</feature>
<evidence type="ECO:0000313" key="11">
    <source>
        <dbReference type="EMBL" id="JAT45583.1"/>
    </source>
</evidence>
<name>A0A1D1XT68_9ARAE</name>
<dbReference type="FunFam" id="1.10.510.10:FF:001864">
    <property type="entry name" value="Calcium-dependent protein kinase SK5"/>
    <property type="match status" value="1"/>
</dbReference>
<dbReference type="SUPFAM" id="SSF47473">
    <property type="entry name" value="EF-hand"/>
    <property type="match status" value="1"/>
</dbReference>
<keyword evidence="4 7" id="KW-0547">Nucleotide-binding</keyword>
<proteinExistence type="predicted"/>
<dbReference type="PROSITE" id="PS00107">
    <property type="entry name" value="PROTEIN_KINASE_ATP"/>
    <property type="match status" value="1"/>
</dbReference>
<dbReference type="InterPro" id="IPR011992">
    <property type="entry name" value="EF-hand-dom_pair"/>
</dbReference>
<dbReference type="CDD" id="cd05117">
    <property type="entry name" value="STKc_CAMK"/>
    <property type="match status" value="1"/>
</dbReference>
<dbReference type="GO" id="GO:0004674">
    <property type="term" value="F:protein serine/threonine kinase activity"/>
    <property type="evidence" value="ECO:0007669"/>
    <property type="project" value="UniProtKB-KW"/>
</dbReference>